<reference evidence="13 14" key="1">
    <citation type="submission" date="2024-01" db="EMBL/GenBank/DDBJ databases">
        <title>Comparative genomics of Cryptococcus and Kwoniella reveals pathogenesis evolution and contrasting modes of karyotype evolution via chromosome fusion or intercentromeric recombination.</title>
        <authorList>
            <person name="Coelho M.A."/>
            <person name="David-Palma M."/>
            <person name="Shea T."/>
            <person name="Bowers K."/>
            <person name="McGinley-Smith S."/>
            <person name="Mohammad A.W."/>
            <person name="Gnirke A."/>
            <person name="Yurkov A.M."/>
            <person name="Nowrousian M."/>
            <person name="Sun S."/>
            <person name="Cuomo C.A."/>
            <person name="Heitman J."/>
        </authorList>
    </citation>
    <scope>NUCLEOTIDE SEQUENCE [LARGE SCALE GENOMIC DNA]</scope>
    <source>
        <strain evidence="13 14">CBS 6074</strain>
    </source>
</reference>
<evidence type="ECO:0000256" key="12">
    <source>
        <dbReference type="SAM" id="Phobius"/>
    </source>
</evidence>
<protein>
    <recommendedName>
        <fullName evidence="10">Transmembrane protein 188</fullName>
    </recommendedName>
</protein>
<dbReference type="GO" id="GO:0031965">
    <property type="term" value="C:nuclear membrane"/>
    <property type="evidence" value="ECO:0007669"/>
    <property type="project" value="UniProtKB-SubCell"/>
</dbReference>
<evidence type="ECO:0000256" key="9">
    <source>
        <dbReference type="ARBA" id="ARBA00023242"/>
    </source>
</evidence>
<proteinExistence type="inferred from homology"/>
<evidence type="ECO:0000256" key="6">
    <source>
        <dbReference type="ARBA" id="ARBA00022989"/>
    </source>
</evidence>
<dbReference type="Pfam" id="PF03907">
    <property type="entry name" value="Spo7"/>
    <property type="match status" value="1"/>
</dbReference>
<dbReference type="AlphaFoldDB" id="A0AAX4K5R3"/>
<feature type="compositionally biased region" description="Low complexity" evidence="11">
    <location>
        <begin position="272"/>
        <end position="287"/>
    </location>
</feature>
<dbReference type="PANTHER" id="PTHR20996">
    <property type="entry name" value="NUCLEAR ENVELOPE PHOSPHATASE-REGULATORY SUBUNIT 1"/>
    <property type="match status" value="1"/>
</dbReference>
<keyword evidence="14" id="KW-1185">Reference proteome</keyword>
<keyword evidence="5 12" id="KW-0812">Transmembrane</keyword>
<feature type="compositionally biased region" description="Pro residues" evidence="11">
    <location>
        <begin position="20"/>
        <end position="29"/>
    </location>
</feature>
<dbReference type="InterPro" id="IPR019168">
    <property type="entry name" value="NEP1-R1"/>
</dbReference>
<feature type="compositionally biased region" description="Polar residues" evidence="11">
    <location>
        <begin position="1"/>
        <end position="18"/>
    </location>
</feature>
<evidence type="ECO:0000256" key="4">
    <source>
        <dbReference type="ARBA" id="ARBA00022490"/>
    </source>
</evidence>
<dbReference type="PANTHER" id="PTHR20996:SF1">
    <property type="entry name" value="NUCLEAR ENVELOPE PHOSPHATASE-REGULATORY SUBUNIT 1"/>
    <property type="match status" value="1"/>
</dbReference>
<keyword evidence="7" id="KW-0443">Lipid metabolism</keyword>
<evidence type="ECO:0000256" key="7">
    <source>
        <dbReference type="ARBA" id="ARBA00023098"/>
    </source>
</evidence>
<evidence type="ECO:0000313" key="13">
    <source>
        <dbReference type="EMBL" id="WWC92145.1"/>
    </source>
</evidence>
<keyword evidence="4" id="KW-0963">Cytoplasm</keyword>
<evidence type="ECO:0000256" key="10">
    <source>
        <dbReference type="ARBA" id="ARBA00030458"/>
    </source>
</evidence>
<evidence type="ECO:0000256" key="2">
    <source>
        <dbReference type="ARBA" id="ARBA00004496"/>
    </source>
</evidence>
<keyword evidence="6 12" id="KW-1133">Transmembrane helix</keyword>
<feature type="compositionally biased region" description="Low complexity" evidence="11">
    <location>
        <begin position="392"/>
        <end position="403"/>
    </location>
</feature>
<feature type="compositionally biased region" description="Low complexity" evidence="11">
    <location>
        <begin position="156"/>
        <end position="170"/>
    </location>
</feature>
<keyword evidence="9" id="KW-0539">Nucleus</keyword>
<gene>
    <name evidence="13" type="ORF">L201_007099</name>
</gene>
<feature type="compositionally biased region" description="Basic and acidic residues" evidence="11">
    <location>
        <begin position="370"/>
        <end position="385"/>
    </location>
</feature>
<evidence type="ECO:0000256" key="5">
    <source>
        <dbReference type="ARBA" id="ARBA00022692"/>
    </source>
</evidence>
<comment type="subcellular location">
    <subcellularLocation>
        <location evidence="2">Cytoplasm</location>
    </subcellularLocation>
    <subcellularLocation>
        <location evidence="1">Nucleus membrane</location>
        <topology evidence="1">Multi-pass membrane protein</topology>
    </subcellularLocation>
</comment>
<dbReference type="GO" id="GO:0005737">
    <property type="term" value="C:cytoplasm"/>
    <property type="evidence" value="ECO:0007669"/>
    <property type="project" value="UniProtKB-SubCell"/>
</dbReference>
<feature type="compositionally biased region" description="Polar residues" evidence="11">
    <location>
        <begin position="206"/>
        <end position="224"/>
    </location>
</feature>
<evidence type="ECO:0000256" key="8">
    <source>
        <dbReference type="ARBA" id="ARBA00023136"/>
    </source>
</evidence>
<comment type="similarity">
    <text evidence="3">Belongs to the CNEP1R1 family.</text>
</comment>
<feature type="compositionally biased region" description="Low complexity" evidence="11">
    <location>
        <begin position="195"/>
        <end position="205"/>
    </location>
</feature>
<feature type="compositionally biased region" description="Polar residues" evidence="11">
    <location>
        <begin position="176"/>
        <end position="185"/>
    </location>
</feature>
<feature type="region of interest" description="Disordered" evidence="11">
    <location>
        <begin position="156"/>
        <end position="229"/>
    </location>
</feature>
<dbReference type="GeneID" id="91097768"/>
<evidence type="ECO:0000256" key="11">
    <source>
        <dbReference type="SAM" id="MobiDB-lite"/>
    </source>
</evidence>
<evidence type="ECO:0000256" key="3">
    <source>
        <dbReference type="ARBA" id="ARBA00010998"/>
    </source>
</evidence>
<keyword evidence="8 12" id="KW-0472">Membrane</keyword>
<feature type="transmembrane region" description="Helical" evidence="12">
    <location>
        <begin position="62"/>
        <end position="79"/>
    </location>
</feature>
<organism evidence="13 14">
    <name type="scientific">Kwoniella dendrophila CBS 6074</name>
    <dbReference type="NCBI Taxonomy" id="1295534"/>
    <lineage>
        <taxon>Eukaryota</taxon>
        <taxon>Fungi</taxon>
        <taxon>Dikarya</taxon>
        <taxon>Basidiomycota</taxon>
        <taxon>Agaricomycotina</taxon>
        <taxon>Tremellomycetes</taxon>
        <taxon>Tremellales</taxon>
        <taxon>Cryptococcaceae</taxon>
        <taxon>Kwoniella</taxon>
    </lineage>
</organism>
<feature type="compositionally biased region" description="Low complexity" evidence="11">
    <location>
        <begin position="334"/>
        <end position="350"/>
    </location>
</feature>
<dbReference type="InterPro" id="IPR005605">
    <property type="entry name" value="Spo7"/>
</dbReference>
<dbReference type="RefSeq" id="XP_066078907.1">
    <property type="nucleotide sequence ID" value="XM_066222810.1"/>
</dbReference>
<evidence type="ECO:0000256" key="1">
    <source>
        <dbReference type="ARBA" id="ARBA00004232"/>
    </source>
</evidence>
<sequence length="403" mass="45159">MSTRNTISSNPSTGSSTPVRPHPSAPYHPPADTATYRDLLLFEERLKSNAEMLRRRRQRYNVFLYTFIMALACMAYKLFIRPPKSNLRIRALQATVAVVSVTLVLFFASGMYEEKIKYAHSYINHSNKALRPLNMHLNMRRPKTSLFSFIPFFRSSTSSPTPSTSSSSSTPTPPTQSGIPSNQLINKPFLGGRGQSSQSQQQQQQRKVSNSTNVMATIPPSTNPRGELIFSSRVDRNFREGYERYRAAFERRREEKAREESKLNMNSTKWLSWTTSTSSSSSHNRTGSKSRRSDSPSPAPSPLLNTGSNGKNTPLQDITPPLTRKQTPDPPSSSPSNLSVNSSINSNTIPNRRRSPSPGESNLRNSIKPILDDIKLEKPGRERSESYSFLLNQNQNQNKGKSG</sequence>
<dbReference type="Proteomes" id="UP001355207">
    <property type="component" value="Chromosome 10"/>
</dbReference>
<feature type="region of interest" description="Disordered" evidence="11">
    <location>
        <begin position="1"/>
        <end position="29"/>
    </location>
</feature>
<dbReference type="GO" id="GO:0071595">
    <property type="term" value="C:Nem1-Spo7 phosphatase complex"/>
    <property type="evidence" value="ECO:0007669"/>
    <property type="project" value="InterPro"/>
</dbReference>
<dbReference type="EMBL" id="CP144107">
    <property type="protein sequence ID" value="WWC92145.1"/>
    <property type="molecule type" value="Genomic_DNA"/>
</dbReference>
<feature type="compositionally biased region" description="Polar residues" evidence="11">
    <location>
        <begin position="303"/>
        <end position="316"/>
    </location>
</feature>
<dbReference type="GO" id="GO:0006629">
    <property type="term" value="P:lipid metabolic process"/>
    <property type="evidence" value="ECO:0007669"/>
    <property type="project" value="UniProtKB-KW"/>
</dbReference>
<feature type="transmembrane region" description="Helical" evidence="12">
    <location>
        <begin position="91"/>
        <end position="112"/>
    </location>
</feature>
<feature type="region of interest" description="Disordered" evidence="11">
    <location>
        <begin position="272"/>
        <end position="403"/>
    </location>
</feature>
<evidence type="ECO:0000313" key="14">
    <source>
        <dbReference type="Proteomes" id="UP001355207"/>
    </source>
</evidence>
<name>A0AAX4K5R3_9TREE</name>
<accession>A0AAX4K5R3</accession>
<dbReference type="GO" id="GO:0019888">
    <property type="term" value="F:protein phosphatase regulator activity"/>
    <property type="evidence" value="ECO:0007669"/>
    <property type="project" value="InterPro"/>
</dbReference>